<evidence type="ECO:0000256" key="1">
    <source>
        <dbReference type="SAM" id="SignalP"/>
    </source>
</evidence>
<keyword evidence="3" id="KW-1185">Reference proteome</keyword>
<evidence type="ECO:0000313" key="3">
    <source>
        <dbReference type="Proteomes" id="UP000254866"/>
    </source>
</evidence>
<organism evidence="2 3">
    <name type="scientific">Venustampulla echinocandica</name>
    <dbReference type="NCBI Taxonomy" id="2656787"/>
    <lineage>
        <taxon>Eukaryota</taxon>
        <taxon>Fungi</taxon>
        <taxon>Dikarya</taxon>
        <taxon>Ascomycota</taxon>
        <taxon>Pezizomycotina</taxon>
        <taxon>Leotiomycetes</taxon>
        <taxon>Helotiales</taxon>
        <taxon>Pleuroascaceae</taxon>
        <taxon>Venustampulla</taxon>
    </lineage>
</organism>
<dbReference type="Proteomes" id="UP000254866">
    <property type="component" value="Unassembled WGS sequence"/>
</dbReference>
<feature type="signal peptide" evidence="1">
    <location>
        <begin position="1"/>
        <end position="21"/>
    </location>
</feature>
<protein>
    <submittedName>
        <fullName evidence="2">Uncharacterized protein</fullName>
    </submittedName>
</protein>
<proteinExistence type="predicted"/>
<comment type="caution">
    <text evidence="2">The sequence shown here is derived from an EMBL/GenBank/DDBJ whole genome shotgun (WGS) entry which is preliminary data.</text>
</comment>
<reference evidence="2 3" key="1">
    <citation type="journal article" date="2018" name="IMA Fungus">
        <title>IMA Genome-F 9: Draft genome sequence of Annulohypoxylon stygium, Aspergillus mulundensis, Berkeleyomyces basicola (syn. Thielaviopsis basicola), Ceratocystis smalleyi, two Cercospora beticola strains, Coleophoma cylindrospora, Fusarium fracticaudum, Phialophora cf. hyalina, and Morchella septimelata.</title>
        <authorList>
            <person name="Wingfield B.D."/>
            <person name="Bills G.F."/>
            <person name="Dong Y."/>
            <person name="Huang W."/>
            <person name="Nel W.J."/>
            <person name="Swalarsk-Parry B.S."/>
            <person name="Vaghefi N."/>
            <person name="Wilken P.M."/>
            <person name="An Z."/>
            <person name="de Beer Z.W."/>
            <person name="De Vos L."/>
            <person name="Chen L."/>
            <person name="Duong T.A."/>
            <person name="Gao Y."/>
            <person name="Hammerbacher A."/>
            <person name="Kikkert J.R."/>
            <person name="Li Y."/>
            <person name="Li H."/>
            <person name="Li K."/>
            <person name="Li Q."/>
            <person name="Liu X."/>
            <person name="Ma X."/>
            <person name="Naidoo K."/>
            <person name="Pethybridge S.J."/>
            <person name="Sun J."/>
            <person name="Steenkamp E.T."/>
            <person name="van der Nest M.A."/>
            <person name="van Wyk S."/>
            <person name="Wingfield M.J."/>
            <person name="Xiong C."/>
            <person name="Yue Q."/>
            <person name="Zhang X."/>
        </authorList>
    </citation>
    <scope>NUCLEOTIDE SEQUENCE [LARGE SCALE GENOMIC DNA]</scope>
    <source>
        <strain evidence="2 3">BP 5553</strain>
    </source>
</reference>
<name>A0A370TR48_9HELO</name>
<dbReference type="AlphaFoldDB" id="A0A370TR48"/>
<gene>
    <name evidence="2" type="ORF">BP5553_05422</name>
</gene>
<feature type="chain" id="PRO_5017026699" evidence="1">
    <location>
        <begin position="22"/>
        <end position="178"/>
    </location>
</feature>
<dbReference type="RefSeq" id="XP_031870645.1">
    <property type="nucleotide sequence ID" value="XM_032014045.1"/>
</dbReference>
<dbReference type="OrthoDB" id="291007at2759"/>
<dbReference type="EMBL" id="NPIC01000003">
    <property type="protein sequence ID" value="RDL37989.1"/>
    <property type="molecule type" value="Genomic_DNA"/>
</dbReference>
<accession>A0A370TR48</accession>
<evidence type="ECO:0000313" key="2">
    <source>
        <dbReference type="EMBL" id="RDL37989.1"/>
    </source>
</evidence>
<dbReference type="STRING" id="2656787.A0A370TR48"/>
<sequence>MLFKQSLITLVASALLHTATAVPVEATPFEAEITKRGPNEGVYLSNCQGGATWSEIVYYSNAKSGSQHGEQPQAIDIINASGTIHWEGSQICGFFQDSGETFCVTIQSDAQTKATGAKVGTGHNNETPFNCFKDNNRNLYSGNGFSCQSIYYCFDVSIMVGGHRTGGGLAIGVVNAGV</sequence>
<dbReference type="GeneID" id="43598271"/>
<keyword evidence="1" id="KW-0732">Signal</keyword>